<evidence type="ECO:0000313" key="1">
    <source>
        <dbReference type="EMBL" id="ETN80509.1"/>
    </source>
</evidence>
<gene>
    <name evidence="1" type="ORF">NECAME_09134</name>
</gene>
<organism evidence="1 2">
    <name type="scientific">Necator americanus</name>
    <name type="common">Human hookworm</name>
    <dbReference type="NCBI Taxonomy" id="51031"/>
    <lineage>
        <taxon>Eukaryota</taxon>
        <taxon>Metazoa</taxon>
        <taxon>Ecdysozoa</taxon>
        <taxon>Nematoda</taxon>
        <taxon>Chromadorea</taxon>
        <taxon>Rhabditida</taxon>
        <taxon>Rhabditina</taxon>
        <taxon>Rhabditomorpha</taxon>
        <taxon>Strongyloidea</taxon>
        <taxon>Ancylostomatidae</taxon>
        <taxon>Bunostominae</taxon>
        <taxon>Necator</taxon>
    </lineage>
</organism>
<evidence type="ECO:0000313" key="2">
    <source>
        <dbReference type="Proteomes" id="UP000053676"/>
    </source>
</evidence>
<sequence>MTNEKLYSKFHLRKFDRIISQQTCRAKSISAHTCKWAHNRSNHGSPRSPSLAARAPLSNFLPIYDRGYRYTWSMG</sequence>
<accession>W2TFY9</accession>
<reference evidence="2" key="1">
    <citation type="journal article" date="2014" name="Nat. Genet.">
        <title>Genome of the human hookworm Necator americanus.</title>
        <authorList>
            <person name="Tang Y.T."/>
            <person name="Gao X."/>
            <person name="Rosa B.A."/>
            <person name="Abubucker S."/>
            <person name="Hallsworth-Pepin K."/>
            <person name="Martin J."/>
            <person name="Tyagi R."/>
            <person name="Heizer E."/>
            <person name="Zhang X."/>
            <person name="Bhonagiri-Palsikar V."/>
            <person name="Minx P."/>
            <person name="Warren W.C."/>
            <person name="Wang Q."/>
            <person name="Zhan B."/>
            <person name="Hotez P.J."/>
            <person name="Sternberg P.W."/>
            <person name="Dougall A."/>
            <person name="Gaze S.T."/>
            <person name="Mulvenna J."/>
            <person name="Sotillo J."/>
            <person name="Ranganathan S."/>
            <person name="Rabelo E.M."/>
            <person name="Wilson R.K."/>
            <person name="Felgner P.L."/>
            <person name="Bethony J."/>
            <person name="Hawdon J.M."/>
            <person name="Gasser R.B."/>
            <person name="Loukas A."/>
            <person name="Mitreva M."/>
        </authorList>
    </citation>
    <scope>NUCLEOTIDE SEQUENCE [LARGE SCALE GENOMIC DNA]</scope>
</reference>
<dbReference type="EMBL" id="KI659074">
    <property type="protein sequence ID" value="ETN80509.1"/>
    <property type="molecule type" value="Genomic_DNA"/>
</dbReference>
<dbReference type="KEGG" id="nai:NECAME_09134"/>
<proteinExistence type="predicted"/>
<protein>
    <submittedName>
        <fullName evidence="1">Uncharacterized protein</fullName>
    </submittedName>
</protein>
<dbReference type="AlphaFoldDB" id="W2TFY9"/>
<dbReference type="Proteomes" id="UP000053676">
    <property type="component" value="Unassembled WGS sequence"/>
</dbReference>
<keyword evidence="2" id="KW-1185">Reference proteome</keyword>
<name>W2TFY9_NECAM</name>